<accession>A0A397USA3</accession>
<name>A0A397USA3_9GLOM</name>
<dbReference type="AlphaFoldDB" id="A0A397USA3"/>
<evidence type="ECO:0000313" key="2">
    <source>
        <dbReference type="Proteomes" id="UP000266673"/>
    </source>
</evidence>
<evidence type="ECO:0000313" key="1">
    <source>
        <dbReference type="EMBL" id="RIB12682.1"/>
    </source>
</evidence>
<reference evidence="1 2" key="1">
    <citation type="submission" date="2018-06" db="EMBL/GenBank/DDBJ databases">
        <title>Comparative genomics reveals the genomic features of Rhizophagus irregularis, R. cerebriforme, R. diaphanum and Gigaspora rosea, and their symbiotic lifestyle signature.</title>
        <authorList>
            <person name="Morin E."/>
            <person name="San Clemente H."/>
            <person name="Chen E.C.H."/>
            <person name="De La Providencia I."/>
            <person name="Hainaut M."/>
            <person name="Kuo A."/>
            <person name="Kohler A."/>
            <person name="Murat C."/>
            <person name="Tang N."/>
            <person name="Roy S."/>
            <person name="Loubradou J."/>
            <person name="Henrissat B."/>
            <person name="Grigoriev I.V."/>
            <person name="Corradi N."/>
            <person name="Roux C."/>
            <person name="Martin F.M."/>
        </authorList>
    </citation>
    <scope>NUCLEOTIDE SEQUENCE [LARGE SCALE GENOMIC DNA]</scope>
    <source>
        <strain evidence="1 2">DAOM 194757</strain>
    </source>
</reference>
<dbReference type="Proteomes" id="UP000266673">
    <property type="component" value="Unassembled WGS sequence"/>
</dbReference>
<proteinExistence type="predicted"/>
<protein>
    <recommendedName>
        <fullName evidence="3">HAT C-terminal dimerisation domain-containing protein</fullName>
    </recommendedName>
</protein>
<evidence type="ECO:0008006" key="3">
    <source>
        <dbReference type="Google" id="ProtNLM"/>
    </source>
</evidence>
<dbReference type="OrthoDB" id="1271298at2759"/>
<dbReference type="EMBL" id="QKWP01000999">
    <property type="protein sequence ID" value="RIB12682.1"/>
    <property type="molecule type" value="Genomic_DNA"/>
</dbReference>
<comment type="caution">
    <text evidence="1">The sequence shown here is derived from an EMBL/GenBank/DDBJ whole genome shotgun (WGS) entry which is preliminary data.</text>
</comment>
<keyword evidence="2" id="KW-1185">Reference proteome</keyword>
<organism evidence="1 2">
    <name type="scientific">Gigaspora rosea</name>
    <dbReference type="NCBI Taxonomy" id="44941"/>
    <lineage>
        <taxon>Eukaryota</taxon>
        <taxon>Fungi</taxon>
        <taxon>Fungi incertae sedis</taxon>
        <taxon>Mucoromycota</taxon>
        <taxon>Glomeromycotina</taxon>
        <taxon>Glomeromycetes</taxon>
        <taxon>Diversisporales</taxon>
        <taxon>Gigasporaceae</taxon>
        <taxon>Gigaspora</taxon>
    </lineage>
</organism>
<sequence length="367" mass="43993">MISINMIGLECWYDIVITYDWLTDDFEFHKILLYINDLDSFMNNDIFIDRIYKVLDKWELINLKFINCCPYYLDLYYDRSMLKGKNEDIIIYENRDNCDDLIKHSLKKWAKENNYTQEMSNIITAIINVLVFDNNDQIVEKINCNCIYHKIEFFASIGQPFKLLLDKLPFSIFPKLLQLFKPLKHVKVITMKKLRDMLINAFNILNDNEMTYQHYWELETLKSFLTFLINSYLDLHQRVGFFLDPNSKSIFINDSAVKKLVLDECQDYYSKIDNNSRQELANGELERYNKLPQVLINEDDPCKWWQKSKHLYPGLATLALKYLPLLKLDDKEVSLENHDEFKDVYDDNYETINKIAFLQYNMKYIDL</sequence>
<gene>
    <name evidence="1" type="ORF">C2G38_2100300</name>
</gene>